<dbReference type="Gene3D" id="1.25.40.10">
    <property type="entry name" value="Tetratricopeptide repeat domain"/>
    <property type="match status" value="1"/>
</dbReference>
<proteinExistence type="predicted"/>
<name>A0ABY2WTX6_9RHOB</name>
<evidence type="ECO:0000313" key="3">
    <source>
        <dbReference type="Proteomes" id="UP001193035"/>
    </source>
</evidence>
<dbReference type="Proteomes" id="UP001193035">
    <property type="component" value="Unassembled WGS sequence"/>
</dbReference>
<comment type="caution">
    <text evidence="2">The sequence shown here is derived from an EMBL/GenBank/DDBJ whole genome shotgun (WGS) entry which is preliminary data.</text>
</comment>
<sequence>MITQSQISHVGLPWPDGYLDLRPVLQEQWRFDEEIYLHHKLSGKSGAEVYAADIHCDDFSGQAILKFDRAPDPEWDEMSEAERHETAFEAAPEFAKSHLPRILKTGAQGDRIAILSSIAGRGLEYAKPWAECSHDTQVEAARLLSTGLLNDWNAECGLSAGLVSVMDLLDSWLGYRLDPKKGRLVDFVQEECGIPVDESSFIFEGRWYPNPLALTNSGSDFAANQKLRAVTGNVHGDLHGYNVLVSGSDAGGLTYHLIDLALYQDNQFLFYDHAYFELSHLLLMREKADSGNWDALLGRLSSFDNPLTESALRGDDLGLVQVIECLRSNLMLWVDRNQSSRLSYMEAQSMLARVAVGLNFANKPISGKSRRMAFLYAAANLKDFMKLTGSRWPKHGPLFVLGEDLESAGSTGNPAASTGPNAVVGPEGSGGREAPATLPAGRPSVAVLAFENMSGDPDHEYFSDGFSQELITYLSSIDWLMVISRGSSFTYKGQSVSVKQIKRELGVDYVVEGSVRRAGSRVRISVQLIDAGTSHHIWAERYDRDADDIFDLQEEIAQAIATNIDSKLKVAERERARYADENLGIWHKFQHAIWHYYKFSGENKQMAQKTLRHLVEEVPLFAEAHVLLSLFDCRDIMFFETDDPDASLERAHHHARLAVSLDDRNSLAKVALSRVFMFQGKRRRAISQAELAVALNPSSTVAHLCLAAAHLWNGHAEDAVPIVDTSIRLSPKGPYLGFKKCGKALCLYMLGDDKAADLVRSVYHDQSLGPVGLVVLAATLSQQELAAEAQQVIRELLEDRPDVTLTRILDCWRGIDQNYLRILSEDLRRAGMPG</sequence>
<evidence type="ECO:0008006" key="4">
    <source>
        <dbReference type="Google" id="ProtNLM"/>
    </source>
</evidence>
<keyword evidence="3" id="KW-1185">Reference proteome</keyword>
<feature type="compositionally biased region" description="Polar residues" evidence="1">
    <location>
        <begin position="410"/>
        <end position="420"/>
    </location>
</feature>
<dbReference type="InterPro" id="IPR011990">
    <property type="entry name" value="TPR-like_helical_dom_sf"/>
</dbReference>
<protein>
    <recommendedName>
        <fullName evidence="4">Transcriptional regulator</fullName>
    </recommendedName>
</protein>
<dbReference type="RefSeq" id="WP_138844949.1">
    <property type="nucleotide sequence ID" value="NZ_VCPD01000008.1"/>
</dbReference>
<dbReference type="SUPFAM" id="SSF48452">
    <property type="entry name" value="TPR-like"/>
    <property type="match status" value="1"/>
</dbReference>
<organism evidence="2 3">
    <name type="scientific">Ruegeria sediminis</name>
    <dbReference type="NCBI Taxonomy" id="2583820"/>
    <lineage>
        <taxon>Bacteria</taxon>
        <taxon>Pseudomonadati</taxon>
        <taxon>Pseudomonadota</taxon>
        <taxon>Alphaproteobacteria</taxon>
        <taxon>Rhodobacterales</taxon>
        <taxon>Roseobacteraceae</taxon>
        <taxon>Ruegeria</taxon>
    </lineage>
</organism>
<dbReference type="EMBL" id="VCPD01000008">
    <property type="protein sequence ID" value="TMV04215.1"/>
    <property type="molecule type" value="Genomic_DNA"/>
</dbReference>
<accession>A0ABY2WTX6</accession>
<evidence type="ECO:0000313" key="2">
    <source>
        <dbReference type="EMBL" id="TMV04215.1"/>
    </source>
</evidence>
<feature type="region of interest" description="Disordered" evidence="1">
    <location>
        <begin position="410"/>
        <end position="437"/>
    </location>
</feature>
<evidence type="ECO:0000256" key="1">
    <source>
        <dbReference type="SAM" id="MobiDB-lite"/>
    </source>
</evidence>
<gene>
    <name evidence="2" type="ORF">FGK63_18175</name>
</gene>
<dbReference type="Gene3D" id="3.40.50.10070">
    <property type="entry name" value="TolB, N-terminal domain"/>
    <property type="match status" value="1"/>
</dbReference>
<reference evidence="2 3" key="1">
    <citation type="submission" date="2019-05" db="EMBL/GenBank/DDBJ databases">
        <title>Ruegeria sp. nov., isolated from tidal flat.</title>
        <authorList>
            <person name="Kim W."/>
        </authorList>
    </citation>
    <scope>NUCLEOTIDE SEQUENCE [LARGE SCALE GENOMIC DNA]</scope>
    <source>
        <strain evidence="2 3">CAU 1488</strain>
    </source>
</reference>